<dbReference type="GO" id="GO:0005654">
    <property type="term" value="C:nucleoplasm"/>
    <property type="evidence" value="ECO:0007669"/>
    <property type="project" value="TreeGrafter"/>
</dbReference>
<comment type="subcellular location">
    <subcellularLocation>
        <location evidence="1">Nucleus</location>
    </subcellularLocation>
</comment>
<feature type="region of interest" description="Disordered" evidence="13">
    <location>
        <begin position="139"/>
        <end position="195"/>
    </location>
</feature>
<dbReference type="Gene3D" id="3.30.160.60">
    <property type="entry name" value="Classic Zinc Finger"/>
    <property type="match status" value="3"/>
</dbReference>
<dbReference type="PANTHER" id="PTHR24399">
    <property type="entry name" value="ZINC FINGER AND BTB DOMAIN-CONTAINING"/>
    <property type="match status" value="1"/>
</dbReference>
<feature type="domain" description="C2H2-type" evidence="14">
    <location>
        <begin position="278"/>
        <end position="305"/>
    </location>
</feature>
<dbReference type="VEuPathDB" id="FungiDB:CPAR2_203050"/>
<dbReference type="Pfam" id="PF00096">
    <property type="entry name" value="zf-C2H2"/>
    <property type="match status" value="1"/>
</dbReference>
<feature type="compositionally biased region" description="Low complexity" evidence="13">
    <location>
        <begin position="357"/>
        <end position="366"/>
    </location>
</feature>
<sequence>MDNVQLRPTTSINLQYPQDGGSRNVYAYANNLQGTDASSCLAGANYNYVQECKPYVQYQQSFNQQPQTQHYIKPQQSSQQLPSINLLQAQAPAQAPQDMIYSQSSISAPNFNFSYLGQQDYTTNQPYVPIPNYITGANSNGKFTTNSQQRFPLSPVSLPDKNASLPSTTSSISSATSSHYSYPLPHQQQHNHQIQQHTLPALISESDIDYSSIVSCTISPSLKRKRRKRNDNSELSTTTVQDPTTQEESYPCPSCDKVFLKPYNLKSHMRSHSNEKPYACAHCSKRFCRSHDRKRHEQLHKGAKNFSCQGYLRDGVTKWGCGKKFARSDALARHFRTETGWMCIRPLMDEAKRLEESGGSNSNSNSGGSGGGAATAGAADMLPSGAPGSMTSAMSGFNGINSLTSDYKSYTQEEYDNSNMIRRMINNR</sequence>
<evidence type="ECO:0000313" key="16">
    <source>
        <dbReference type="EMBL" id="CCE42662.1"/>
    </source>
</evidence>
<dbReference type="PROSITE" id="PS00028">
    <property type="entry name" value="ZINC_FINGER_C2H2_1"/>
    <property type="match status" value="2"/>
</dbReference>
<reference evidence="17" key="4">
    <citation type="submission" date="2025-05" db="UniProtKB">
        <authorList>
            <consortium name="EnsemblFungi"/>
        </authorList>
    </citation>
    <scope>IDENTIFICATION</scope>
</reference>
<organism evidence="16 18">
    <name type="scientific">Candida parapsilosis (strain CDC 317 / ATCC MYA-4646)</name>
    <name type="common">Yeast</name>
    <name type="synonym">Monilia parapsilosis</name>
    <dbReference type="NCBI Taxonomy" id="578454"/>
    <lineage>
        <taxon>Eukaryota</taxon>
        <taxon>Fungi</taxon>
        <taxon>Dikarya</taxon>
        <taxon>Ascomycota</taxon>
        <taxon>Saccharomycotina</taxon>
        <taxon>Pichiomycetes</taxon>
        <taxon>Debaryomycetaceae</taxon>
        <taxon>Candida/Lodderomyces clade</taxon>
        <taxon>Candida</taxon>
    </lineage>
</organism>
<keyword evidence="9" id="KW-0539">Nucleus</keyword>
<dbReference type="eggNOG" id="KOG1721">
    <property type="taxonomic scope" value="Eukaryota"/>
</dbReference>
<dbReference type="STRING" id="578454.G8BFM8"/>
<feature type="compositionally biased region" description="Low complexity" evidence="13">
    <location>
        <begin position="164"/>
        <end position="195"/>
    </location>
</feature>
<feature type="compositionally biased region" description="Polar residues" evidence="13">
    <location>
        <begin position="233"/>
        <end position="248"/>
    </location>
</feature>
<feature type="region of interest" description="Disordered" evidence="13">
    <location>
        <begin position="355"/>
        <end position="380"/>
    </location>
</feature>
<dbReference type="FunFam" id="3.30.160.60:FF:000100">
    <property type="entry name" value="Zinc finger 45-like"/>
    <property type="match status" value="1"/>
</dbReference>
<dbReference type="InterPro" id="IPR036236">
    <property type="entry name" value="Znf_C2H2_sf"/>
</dbReference>
<evidence type="ECO:0000313" key="18">
    <source>
        <dbReference type="Proteomes" id="UP000005221"/>
    </source>
</evidence>
<evidence type="ECO:0000256" key="2">
    <source>
        <dbReference type="ARBA" id="ARBA00022723"/>
    </source>
</evidence>
<evidence type="ECO:0000256" key="7">
    <source>
        <dbReference type="ARBA" id="ARBA00023054"/>
    </source>
</evidence>
<dbReference type="GO" id="GO:0000978">
    <property type="term" value="F:RNA polymerase II cis-regulatory region sequence-specific DNA binding"/>
    <property type="evidence" value="ECO:0007669"/>
    <property type="project" value="TreeGrafter"/>
</dbReference>
<feature type="domain" description="C2H2-type" evidence="14">
    <location>
        <begin position="250"/>
        <end position="277"/>
    </location>
</feature>
<reference evidence="18" key="1">
    <citation type="journal article" date="2009" name="Nature">
        <title>Evolution of pathogenicity and sexual reproduction in eight Candida genomes.</title>
        <authorList>
            <person name="Butler G."/>
            <person name="Rasmussen M.D."/>
            <person name="Lin M.F."/>
            <person name="Santos M.A."/>
            <person name="Sakthikumar S."/>
            <person name="Munro C.A."/>
            <person name="Rheinbay E."/>
            <person name="Grabherr M."/>
            <person name="Forche A."/>
            <person name="Reedy J.L."/>
            <person name="Agrafioti I."/>
            <person name="Arnaud M.B."/>
            <person name="Bates S."/>
            <person name="Brown A.J."/>
            <person name="Brunke S."/>
            <person name="Costanzo M.C."/>
            <person name="Fitzpatrick D.A."/>
            <person name="de Groot P.W."/>
            <person name="Harris D."/>
            <person name="Hoyer L.L."/>
            <person name="Hube B."/>
            <person name="Klis F.M."/>
            <person name="Kodira C."/>
            <person name="Lennard N."/>
            <person name="Logue M.E."/>
            <person name="Martin R."/>
            <person name="Neiman A.M."/>
            <person name="Nikolaou E."/>
            <person name="Quail M.A."/>
            <person name="Quinn J."/>
            <person name="Santos M.C."/>
            <person name="Schmitzberger F.F."/>
            <person name="Sherlock G."/>
            <person name="Shah P."/>
            <person name="Silverstein K.A."/>
            <person name="Skrzypek M.S."/>
            <person name="Soll D."/>
            <person name="Staggs R."/>
            <person name="Stansfield I."/>
            <person name="Stumpf M.P."/>
            <person name="Sudbery P.E."/>
            <person name="Srikantha T."/>
            <person name="Zeng Q."/>
            <person name="Berman J."/>
            <person name="Berriman M."/>
            <person name="Heitman J."/>
            <person name="Gow N.A."/>
            <person name="Lorenz M.C."/>
            <person name="Birren B.W."/>
            <person name="Kellis M."/>
            <person name="Cuomo C.A."/>
        </authorList>
    </citation>
    <scope>NUCLEOTIDE SEQUENCE [LARGE SCALE GENOMIC DNA]</scope>
    <source>
        <strain evidence="18">CDC 317 / ATCC MYA-4646</strain>
    </source>
</reference>
<feature type="compositionally biased region" description="Polar residues" evidence="13">
    <location>
        <begin position="139"/>
        <end position="151"/>
    </location>
</feature>
<feature type="domain" description="C2H2-type" evidence="14">
    <location>
        <begin position="306"/>
        <end position="340"/>
    </location>
</feature>
<dbReference type="InterPro" id="IPR013087">
    <property type="entry name" value="Znf_C2H2_type"/>
</dbReference>
<dbReference type="AlphaFoldDB" id="G8BFM8"/>
<dbReference type="CGD" id="CAL0000155075">
    <property type="gene designation" value="CPAR2_203050"/>
</dbReference>
<dbReference type="EnsemblFungi" id="CPAR2_203050-T">
    <property type="protein sequence ID" value="CPAR2_203050-T-p1"/>
    <property type="gene ID" value="CPAR2_203050"/>
</dbReference>
<name>G8BFM8_CANPC</name>
<gene>
    <name evidence="15 16" type="ordered locus">CPAR2_203050</name>
</gene>
<evidence type="ECO:0000259" key="14">
    <source>
        <dbReference type="PROSITE" id="PS50157"/>
    </source>
</evidence>
<evidence type="ECO:0000256" key="3">
    <source>
        <dbReference type="ARBA" id="ARBA00022737"/>
    </source>
</evidence>
<dbReference type="SUPFAM" id="SSF57667">
    <property type="entry name" value="beta-beta-alpha zinc fingers"/>
    <property type="match status" value="1"/>
</dbReference>
<keyword evidence="5" id="KW-0862">Zinc</keyword>
<evidence type="ECO:0000256" key="13">
    <source>
        <dbReference type="SAM" id="MobiDB-lite"/>
    </source>
</evidence>
<keyword evidence="3" id="KW-0677">Repeat</keyword>
<accession>G8BFM8</accession>
<evidence type="ECO:0000256" key="8">
    <source>
        <dbReference type="ARBA" id="ARBA00023163"/>
    </source>
</evidence>
<dbReference type="PROSITE" id="PS50157">
    <property type="entry name" value="ZINC_FINGER_C2H2_2"/>
    <property type="match status" value="3"/>
</dbReference>
<keyword evidence="6" id="KW-0805">Transcription regulation</keyword>
<keyword evidence="7" id="KW-0175">Coiled coil</keyword>
<keyword evidence="18" id="KW-1185">Reference proteome</keyword>
<feature type="region of interest" description="Disordered" evidence="13">
    <location>
        <begin position="221"/>
        <end position="251"/>
    </location>
</feature>
<evidence type="ECO:0000256" key="11">
    <source>
        <dbReference type="ARBA" id="ARBA00039490"/>
    </source>
</evidence>
<keyword evidence="2" id="KW-0479">Metal-binding</keyword>
<evidence type="ECO:0000256" key="1">
    <source>
        <dbReference type="ARBA" id="ARBA00004123"/>
    </source>
</evidence>
<dbReference type="Proteomes" id="UP000005221">
    <property type="component" value="Chromosome 2"/>
</dbReference>
<reference evidence="16" key="3">
    <citation type="submission" date="2011-10" db="EMBL/GenBank/DDBJ databases">
        <title>Transcriptional landscape of the pathogenic yeast Candida parapsilosis.</title>
        <authorList>
            <person name="Guida A."/>
            <person name="Lindstaedt C."/>
            <person name="Maguire S.L."/>
            <person name="Ding C."/>
            <person name="Higgins D.G."/>
            <person name="Harris D."/>
            <person name="Berriman M."/>
            <person name="Butler G."/>
        </authorList>
    </citation>
    <scope>NUCLEOTIDE SEQUENCE</scope>
    <source>
        <strain evidence="16">CDC317</strain>
    </source>
</reference>
<keyword evidence="4 12" id="KW-0863">Zinc-finger</keyword>
<dbReference type="EMBL" id="HE605206">
    <property type="protein sequence ID" value="CCE42662.1"/>
    <property type="molecule type" value="Genomic_DNA"/>
</dbReference>
<evidence type="ECO:0000313" key="17">
    <source>
        <dbReference type="EnsemblFungi" id="CPAR2_203050-T-p1"/>
    </source>
</evidence>
<keyword evidence="8" id="KW-0804">Transcription</keyword>
<evidence type="ECO:0000256" key="4">
    <source>
        <dbReference type="ARBA" id="ARBA00022771"/>
    </source>
</evidence>
<accession>A0AAJ8VXE0</accession>
<dbReference type="GO" id="GO:0008270">
    <property type="term" value="F:zinc ion binding"/>
    <property type="evidence" value="ECO:0007669"/>
    <property type="project" value="UniProtKB-KW"/>
</dbReference>
<evidence type="ECO:0000256" key="12">
    <source>
        <dbReference type="PROSITE-ProRule" id="PRU00042"/>
    </source>
</evidence>
<dbReference type="GO" id="GO:0001227">
    <property type="term" value="F:DNA-binding transcription repressor activity, RNA polymerase II-specific"/>
    <property type="evidence" value="ECO:0007669"/>
    <property type="project" value="TreeGrafter"/>
</dbReference>
<proteinExistence type="inferred from homology"/>
<comment type="similarity">
    <text evidence="10">Belongs to the pacC/RIM101 family.</text>
</comment>
<protein>
    <recommendedName>
        <fullName evidence="11">pH-response transcription factor pacC/RIM101</fullName>
    </recommendedName>
</protein>
<evidence type="ECO:0000256" key="6">
    <source>
        <dbReference type="ARBA" id="ARBA00023015"/>
    </source>
</evidence>
<evidence type="ECO:0000256" key="9">
    <source>
        <dbReference type="ARBA" id="ARBA00023242"/>
    </source>
</evidence>
<evidence type="ECO:0000313" key="15">
    <source>
        <dbReference type="CGD" id="CAL0000155075"/>
    </source>
</evidence>
<dbReference type="SMART" id="SM00355">
    <property type="entry name" value="ZnF_C2H2"/>
    <property type="match status" value="2"/>
</dbReference>
<reference evidence="18" key="2">
    <citation type="journal article" date="2011" name="BMC Genomics">
        <title>Using RNA-seq to determine the transcriptional landscape and the hypoxic response of the pathogenic yeast Candida parapsilosis.</title>
        <authorList>
            <person name="Guida A."/>
            <person name="Lindstaedt C."/>
            <person name="Maguire S.L."/>
            <person name="Ding C."/>
            <person name="Higgins D.G."/>
            <person name="Corton N.J."/>
            <person name="Berriman M."/>
            <person name="Butler G."/>
        </authorList>
    </citation>
    <scope>GENOME REANNOTATION</scope>
    <source>
        <strain evidence="18">CDC 317 / ATCC MYA-4646</strain>
    </source>
</reference>
<dbReference type="PANTHER" id="PTHR24399:SF23">
    <property type="entry name" value="C2H2-TYPE DOMAIN-CONTAINING PROTEIN"/>
    <property type="match status" value="1"/>
</dbReference>
<evidence type="ECO:0000256" key="5">
    <source>
        <dbReference type="ARBA" id="ARBA00022833"/>
    </source>
</evidence>
<evidence type="ECO:0000256" key="10">
    <source>
        <dbReference type="ARBA" id="ARBA00038089"/>
    </source>
</evidence>